<evidence type="ECO:0008006" key="4">
    <source>
        <dbReference type="Google" id="ProtNLM"/>
    </source>
</evidence>
<dbReference type="OrthoDB" id="6197868at2"/>
<reference evidence="2 3" key="1">
    <citation type="submission" date="2016-12" db="EMBL/GenBank/DDBJ databases">
        <title>Diversity of luminous bacteria.</title>
        <authorList>
            <person name="Yoshizawa S."/>
            <person name="Kogure K."/>
        </authorList>
    </citation>
    <scope>NUCLEOTIDE SEQUENCE [LARGE SCALE GENOMIC DNA]</scope>
    <source>
        <strain evidence="2 3">ATCC 33715</strain>
    </source>
</reference>
<accession>A0A2S7XC79</accession>
<dbReference type="Pfam" id="PF10689">
    <property type="entry name" value="DUF2496"/>
    <property type="match status" value="1"/>
</dbReference>
<dbReference type="AlphaFoldDB" id="A0A2S7XC79"/>
<protein>
    <recommendedName>
        <fullName evidence="4">Primosomal protein</fullName>
    </recommendedName>
</protein>
<dbReference type="Proteomes" id="UP000239263">
    <property type="component" value="Unassembled WGS sequence"/>
</dbReference>
<comment type="caution">
    <text evidence="2">The sequence shown here is derived from an EMBL/GenBank/DDBJ whole genome shotgun (WGS) entry which is preliminary data.</text>
</comment>
<evidence type="ECO:0000313" key="2">
    <source>
        <dbReference type="EMBL" id="PQJ88877.1"/>
    </source>
</evidence>
<proteinExistence type="predicted"/>
<dbReference type="InterPro" id="IPR019630">
    <property type="entry name" value="DUF2496_YbaM-rel"/>
</dbReference>
<evidence type="ECO:0000313" key="3">
    <source>
        <dbReference type="Proteomes" id="UP000239263"/>
    </source>
</evidence>
<organism evidence="2 3">
    <name type="scientific">Aliivibrio sifiae</name>
    <dbReference type="NCBI Taxonomy" id="566293"/>
    <lineage>
        <taxon>Bacteria</taxon>
        <taxon>Pseudomonadati</taxon>
        <taxon>Pseudomonadota</taxon>
        <taxon>Gammaproteobacteria</taxon>
        <taxon>Vibrionales</taxon>
        <taxon>Vibrionaceae</taxon>
        <taxon>Aliivibrio</taxon>
    </lineage>
</organism>
<sequence length="65" mass="7199">MTNKPKLTENTETIVGAEKTNSPLDNAPDDIKLAVDLIYLLENNNVEIKTAISALKIVLNDFENK</sequence>
<dbReference type="RefSeq" id="WP_105054454.1">
    <property type="nucleotide sequence ID" value="NZ_CAWNRT010000001.1"/>
</dbReference>
<dbReference type="NCBIfam" id="NF008266">
    <property type="entry name" value="PRK11038.1"/>
    <property type="match status" value="1"/>
</dbReference>
<dbReference type="EMBL" id="MSCO01000001">
    <property type="protein sequence ID" value="PQJ88877.1"/>
    <property type="molecule type" value="Genomic_DNA"/>
</dbReference>
<feature type="region of interest" description="Disordered" evidence="1">
    <location>
        <begin position="1"/>
        <end position="22"/>
    </location>
</feature>
<gene>
    <name evidence="2" type="ORF">BTO22_04460</name>
</gene>
<evidence type="ECO:0000256" key="1">
    <source>
        <dbReference type="SAM" id="MobiDB-lite"/>
    </source>
</evidence>
<name>A0A2S7XC79_9GAMM</name>